<proteinExistence type="inferred from homology"/>
<dbReference type="InterPro" id="IPR018394">
    <property type="entry name" value="DNA_photolyase_1_CS_C"/>
</dbReference>
<dbReference type="Gene3D" id="1.10.579.10">
    <property type="entry name" value="DNA Cyclobutane Dipyrimidine Photolyase, subunit A, domain 3"/>
    <property type="match status" value="1"/>
</dbReference>
<dbReference type="SUPFAM" id="SSF48173">
    <property type="entry name" value="Cryptochrome/photolyase FAD-binding domain"/>
    <property type="match status" value="1"/>
</dbReference>
<protein>
    <submittedName>
        <fullName evidence="9">Deoxyribodipyrimidine photo-lyase</fullName>
        <ecNumber evidence="9">4.1.99.3</ecNumber>
    </submittedName>
</protein>
<evidence type="ECO:0000256" key="4">
    <source>
        <dbReference type="ARBA" id="ARBA00022630"/>
    </source>
</evidence>
<dbReference type="InterPro" id="IPR014729">
    <property type="entry name" value="Rossmann-like_a/b/a_fold"/>
</dbReference>
<keyword evidence="10" id="KW-1185">Reference proteome</keyword>
<dbReference type="InterPro" id="IPR036134">
    <property type="entry name" value="Crypto/Photolyase_FAD-like_sf"/>
</dbReference>
<feature type="domain" description="Photolyase/cryptochrome alpha/beta" evidence="8">
    <location>
        <begin position="2"/>
        <end position="136"/>
    </location>
</feature>
<dbReference type="PROSITE" id="PS00691">
    <property type="entry name" value="DNA_PHOTOLYASES_1_2"/>
    <property type="match status" value="1"/>
</dbReference>
<evidence type="ECO:0000256" key="5">
    <source>
        <dbReference type="ARBA" id="ARBA00022827"/>
    </source>
</evidence>
<evidence type="ECO:0000313" key="10">
    <source>
        <dbReference type="Proteomes" id="UP000651208"/>
    </source>
</evidence>
<reference evidence="9 10" key="1">
    <citation type="submission" date="2020-06" db="EMBL/GenBank/DDBJ databases">
        <title>Frischella cerana isolated from Apis cerana gut homogenate.</title>
        <authorList>
            <person name="Wolter L.A."/>
            <person name="Suenami S."/>
            <person name="Miyazaki R."/>
        </authorList>
    </citation>
    <scope>NUCLEOTIDE SEQUENCE [LARGE SCALE GENOMIC DNA]</scope>
    <source>
        <strain evidence="9 10">Ac13</strain>
    </source>
</reference>
<dbReference type="RefSeq" id="WP_187755234.1">
    <property type="nucleotide sequence ID" value="NZ_JABURY010000013.1"/>
</dbReference>
<comment type="cofactor">
    <cofactor evidence="2">
        <name>FAD</name>
        <dbReference type="ChEBI" id="CHEBI:57692"/>
    </cofactor>
</comment>
<evidence type="ECO:0000256" key="7">
    <source>
        <dbReference type="RuleBase" id="RU004182"/>
    </source>
</evidence>
<dbReference type="Gene3D" id="1.25.40.80">
    <property type="match status" value="1"/>
</dbReference>
<name>A0ABR7QXV0_9GAMM</name>
<dbReference type="Proteomes" id="UP000651208">
    <property type="component" value="Unassembled WGS sequence"/>
</dbReference>
<dbReference type="NCBIfam" id="NF007955">
    <property type="entry name" value="PRK10674.1"/>
    <property type="match status" value="1"/>
</dbReference>
<comment type="caution">
    <text evidence="9">The sequence shown here is derived from an EMBL/GenBank/DDBJ whole genome shotgun (WGS) entry which is preliminary data.</text>
</comment>
<comment type="cofactor">
    <cofactor evidence="1">
        <name>(6R)-5,10-methylene-5,6,7,8-tetrahydrofolate</name>
        <dbReference type="ChEBI" id="CHEBI:15636"/>
    </cofactor>
</comment>
<evidence type="ECO:0000256" key="2">
    <source>
        <dbReference type="ARBA" id="ARBA00001974"/>
    </source>
</evidence>
<dbReference type="InterPro" id="IPR006050">
    <property type="entry name" value="DNA_photolyase_N"/>
</dbReference>
<dbReference type="Pfam" id="PF00875">
    <property type="entry name" value="DNA_photolyase"/>
    <property type="match status" value="1"/>
</dbReference>
<dbReference type="PANTHER" id="PTHR11455:SF9">
    <property type="entry name" value="CRYPTOCHROME CIRCADIAN CLOCK 5 ISOFORM X1"/>
    <property type="match status" value="1"/>
</dbReference>
<keyword evidence="9" id="KW-0456">Lyase</keyword>
<evidence type="ECO:0000256" key="3">
    <source>
        <dbReference type="ARBA" id="ARBA00005862"/>
    </source>
</evidence>
<keyword evidence="4 7" id="KW-0285">Flavoprotein</keyword>
<dbReference type="PROSITE" id="PS51645">
    <property type="entry name" value="PHR_CRY_ALPHA_BETA"/>
    <property type="match status" value="1"/>
</dbReference>
<dbReference type="InterPro" id="IPR002081">
    <property type="entry name" value="Cryptochrome/DNA_photolyase_1"/>
</dbReference>
<dbReference type="Gene3D" id="3.40.50.620">
    <property type="entry name" value="HUPs"/>
    <property type="match status" value="1"/>
</dbReference>
<dbReference type="PANTHER" id="PTHR11455">
    <property type="entry name" value="CRYPTOCHROME"/>
    <property type="match status" value="1"/>
</dbReference>
<dbReference type="InterPro" id="IPR005101">
    <property type="entry name" value="Cryptochr/Photolyase_FAD-bd"/>
</dbReference>
<comment type="similarity">
    <text evidence="7">Belongs to the DNA photolyase family.</text>
</comment>
<evidence type="ECO:0000313" key="9">
    <source>
        <dbReference type="EMBL" id="MBC9130788.1"/>
    </source>
</evidence>
<organism evidence="9 10">
    <name type="scientific">Frischella japonica</name>
    <dbReference type="NCBI Taxonomy" id="2741544"/>
    <lineage>
        <taxon>Bacteria</taxon>
        <taxon>Pseudomonadati</taxon>
        <taxon>Pseudomonadota</taxon>
        <taxon>Gammaproteobacteria</taxon>
        <taxon>Orbales</taxon>
        <taxon>Orbaceae</taxon>
        <taxon>Frischella</taxon>
    </lineage>
</organism>
<evidence type="ECO:0000256" key="6">
    <source>
        <dbReference type="ARBA" id="ARBA00022991"/>
    </source>
</evidence>
<dbReference type="InterPro" id="IPR036155">
    <property type="entry name" value="Crypto/Photolyase_N_sf"/>
</dbReference>
<keyword evidence="6 7" id="KW-0157">Chromophore</keyword>
<gene>
    <name evidence="9" type="primary">phrB</name>
    <name evidence="9" type="ORF">FcAc13_05630</name>
</gene>
<dbReference type="GO" id="GO:0003904">
    <property type="term" value="F:deoxyribodipyrimidine photo-lyase activity"/>
    <property type="evidence" value="ECO:0007669"/>
    <property type="project" value="UniProtKB-EC"/>
</dbReference>
<accession>A0ABR7QXV0</accession>
<keyword evidence="5 7" id="KW-0274">FAD</keyword>
<sequence length="476" mass="56468">MAVHLIWFRNDLRIQDNLALYHACKDDSAQVIAIYIATPKQWRQHNMSPRQCHFIYQHLQQLHISLNKLNISLIYQEVDYFKDAISTIELYCQKYQVTDIFFNQQYEWNEQQRDHKVIQLLHRKNIQCHFFDDAVLISPNHIVTANGSMYRVFTPFQRRYHQYFLQNALKIVDQPNLRHQQQLPLQQSELIRPFNYPLEANHFFPVGETQALQLLDKFCREDVEDYLNLRDLPAINGTSQLSAYLTIGILSPRQCLAKLQSEHPRFLDFSRSGAYGWFCQLVWREFYYHLLARYPKLSKNLPFIDWTKYIVWRNNQSDFIAWQNGLTGYPIVDAAMRQLKQTGWMHNRLRLITASFLVKDLLIDWRWGETYFMSQLIDGNLAANNGGWQWSASTGTDAAPYFRIFNPTTQGQRFDPKGKFIRQYLPELAQVPDKYIHQPHVWAKQQQIKLDYPTPIITHSQARLNTLNAYNDAKSR</sequence>
<dbReference type="EC" id="4.1.99.3" evidence="9"/>
<dbReference type="PRINTS" id="PR00147">
    <property type="entry name" value="DNAPHOTLYASE"/>
</dbReference>
<dbReference type="Pfam" id="PF03441">
    <property type="entry name" value="FAD_binding_7"/>
    <property type="match status" value="1"/>
</dbReference>
<dbReference type="SUPFAM" id="SSF52425">
    <property type="entry name" value="Cryptochrome/photolyase, N-terminal domain"/>
    <property type="match status" value="1"/>
</dbReference>
<comment type="similarity">
    <text evidence="3">Belongs to the DNA photolyase class-1 family.</text>
</comment>
<evidence type="ECO:0000259" key="8">
    <source>
        <dbReference type="PROSITE" id="PS51645"/>
    </source>
</evidence>
<evidence type="ECO:0000256" key="1">
    <source>
        <dbReference type="ARBA" id="ARBA00001932"/>
    </source>
</evidence>
<dbReference type="EMBL" id="JABURY010000013">
    <property type="protein sequence ID" value="MBC9130788.1"/>
    <property type="molecule type" value="Genomic_DNA"/>
</dbReference>
<dbReference type="PROSITE" id="PS00394">
    <property type="entry name" value="DNA_PHOTOLYASES_1_1"/>
    <property type="match status" value="1"/>
</dbReference>